<evidence type="ECO:0000256" key="2">
    <source>
        <dbReference type="SAM" id="Phobius"/>
    </source>
</evidence>
<proteinExistence type="predicted"/>
<reference evidence="3" key="1">
    <citation type="submission" date="2021-10" db="EMBL/GenBank/DDBJ databases">
        <title>Tropical sea cucumber genome reveals ecological adaptation and Cuvierian tubules defense mechanism.</title>
        <authorList>
            <person name="Chen T."/>
        </authorList>
    </citation>
    <scope>NUCLEOTIDE SEQUENCE</scope>
    <source>
        <strain evidence="3">Nanhai2018</strain>
        <tissue evidence="3">Muscle</tissue>
    </source>
</reference>
<evidence type="ECO:0000313" key="4">
    <source>
        <dbReference type="Proteomes" id="UP001152320"/>
    </source>
</evidence>
<gene>
    <name evidence="3" type="ORF">HOLleu_32373</name>
</gene>
<accession>A0A9Q1GZT2</accession>
<keyword evidence="2" id="KW-1133">Transmembrane helix</keyword>
<protein>
    <submittedName>
        <fullName evidence="3">Uncharacterized protein</fullName>
    </submittedName>
</protein>
<dbReference type="AlphaFoldDB" id="A0A9Q1GZT2"/>
<keyword evidence="2" id="KW-0812">Transmembrane</keyword>
<feature type="region of interest" description="Disordered" evidence="1">
    <location>
        <begin position="165"/>
        <end position="237"/>
    </location>
</feature>
<name>A0A9Q1GZT2_HOLLE</name>
<feature type="transmembrane region" description="Helical" evidence="2">
    <location>
        <begin position="42"/>
        <end position="65"/>
    </location>
</feature>
<keyword evidence="2" id="KW-0472">Membrane</keyword>
<organism evidence="3 4">
    <name type="scientific">Holothuria leucospilota</name>
    <name type="common">Black long sea cucumber</name>
    <name type="synonym">Mertensiothuria leucospilota</name>
    <dbReference type="NCBI Taxonomy" id="206669"/>
    <lineage>
        <taxon>Eukaryota</taxon>
        <taxon>Metazoa</taxon>
        <taxon>Echinodermata</taxon>
        <taxon>Eleutherozoa</taxon>
        <taxon>Echinozoa</taxon>
        <taxon>Holothuroidea</taxon>
        <taxon>Aspidochirotacea</taxon>
        <taxon>Aspidochirotida</taxon>
        <taxon>Holothuriidae</taxon>
        <taxon>Holothuria</taxon>
    </lineage>
</organism>
<dbReference type="Proteomes" id="UP001152320">
    <property type="component" value="Chromosome 16"/>
</dbReference>
<keyword evidence="4" id="KW-1185">Reference proteome</keyword>
<comment type="caution">
    <text evidence="3">The sequence shown here is derived from an EMBL/GenBank/DDBJ whole genome shotgun (WGS) entry which is preliminary data.</text>
</comment>
<evidence type="ECO:0000313" key="3">
    <source>
        <dbReference type="EMBL" id="KAJ8027271.1"/>
    </source>
</evidence>
<feature type="compositionally biased region" description="Polar residues" evidence="1">
    <location>
        <begin position="166"/>
        <end position="193"/>
    </location>
</feature>
<sequence>MESAVTDLITEVYPTEHPDPMQGWVISSMAFANFVTENKEPVLLALLLGAAVGLVMLLLAVIIHCQIKVWKLRRKLDTVTKRHNLSSGGDLLLAVQEENRIDVNELWRRPPSPLILANRTFDNQNGNRSRNNETEFRAVDTVPTPARTQSVSDSHSTIHRVEIDSNRNTIQRAQRAPSDSTTVSWNTRTFPSHRSQELDSNRDTLPRYSREPSEVTTYHNDGTLPLPGSRPLNNYYP</sequence>
<evidence type="ECO:0000256" key="1">
    <source>
        <dbReference type="SAM" id="MobiDB-lite"/>
    </source>
</evidence>
<dbReference type="EMBL" id="JAIZAY010000016">
    <property type="protein sequence ID" value="KAJ8027271.1"/>
    <property type="molecule type" value="Genomic_DNA"/>
</dbReference>
<feature type="compositionally biased region" description="Basic and acidic residues" evidence="1">
    <location>
        <begin position="194"/>
        <end position="213"/>
    </location>
</feature>